<dbReference type="SUPFAM" id="SSF160904">
    <property type="entry name" value="Jann2411-like"/>
    <property type="match status" value="1"/>
</dbReference>
<gene>
    <name evidence="2" type="ORF">FHW23_002092</name>
</gene>
<feature type="domain" description="Zinc finger CGNR" evidence="1">
    <location>
        <begin position="124"/>
        <end position="165"/>
    </location>
</feature>
<dbReference type="PANTHER" id="PTHR35525:SF3">
    <property type="entry name" value="BLL6575 PROTEIN"/>
    <property type="match status" value="1"/>
</dbReference>
<proteinExistence type="predicted"/>
<dbReference type="InterPro" id="IPR010852">
    <property type="entry name" value="ABATE"/>
</dbReference>
<organism evidence="2 3">
    <name type="scientific">Curtobacterium pusillum</name>
    <dbReference type="NCBI Taxonomy" id="69373"/>
    <lineage>
        <taxon>Bacteria</taxon>
        <taxon>Bacillati</taxon>
        <taxon>Actinomycetota</taxon>
        <taxon>Actinomycetes</taxon>
        <taxon>Micrococcales</taxon>
        <taxon>Microbacteriaceae</taxon>
        <taxon>Curtobacterium</taxon>
    </lineage>
</organism>
<reference evidence="2 3" key="1">
    <citation type="submission" date="2020-07" db="EMBL/GenBank/DDBJ databases">
        <title>Above-ground endophytic microbial communities from plants in different locations in the United States.</title>
        <authorList>
            <person name="Frank C."/>
        </authorList>
    </citation>
    <scope>NUCLEOTIDE SEQUENCE [LARGE SCALE GENOMIC DNA]</scope>
    <source>
        <strain evidence="2 3">WPL5_2</strain>
    </source>
</reference>
<dbReference type="Proteomes" id="UP000590225">
    <property type="component" value="Unassembled WGS sequence"/>
</dbReference>
<accession>A0AAW3T8E3</accession>
<dbReference type="AlphaFoldDB" id="A0AAW3T8E3"/>
<sequence>MIGVRLAERLVNLRATRSWTSEALASALHDALVRFDTVDPELERGLSAWASELRTVFAADDVDGRMASVNAVLAAGVRKVQLATHDGLPPHLHFADHESGVLDRVRAMTSGGLAVFATEAGGGRMGICARQGCDCVFADVSKNGRRAYCSAACGNRDAVQRYRARSAHRR</sequence>
<dbReference type="RefSeq" id="WP_220479661.1">
    <property type="nucleotide sequence ID" value="NZ_JACGXP010000003.1"/>
</dbReference>
<dbReference type="InterPro" id="IPR023286">
    <property type="entry name" value="ABATE_dom_sf"/>
</dbReference>
<dbReference type="Gene3D" id="1.10.3300.10">
    <property type="entry name" value="Jann2411-like domain"/>
    <property type="match status" value="1"/>
</dbReference>
<comment type="caution">
    <text evidence="2">The sequence shown here is derived from an EMBL/GenBank/DDBJ whole genome shotgun (WGS) entry which is preliminary data.</text>
</comment>
<dbReference type="InterPro" id="IPR021005">
    <property type="entry name" value="Znf_CGNR"/>
</dbReference>
<name>A0AAW3T8E3_9MICO</name>
<dbReference type="EMBL" id="JACGXP010000003">
    <property type="protein sequence ID" value="MBA8990827.1"/>
    <property type="molecule type" value="Genomic_DNA"/>
</dbReference>
<evidence type="ECO:0000259" key="1">
    <source>
        <dbReference type="Pfam" id="PF11706"/>
    </source>
</evidence>
<evidence type="ECO:0000313" key="2">
    <source>
        <dbReference type="EMBL" id="MBA8990827.1"/>
    </source>
</evidence>
<dbReference type="PANTHER" id="PTHR35525">
    <property type="entry name" value="BLL6575 PROTEIN"/>
    <property type="match status" value="1"/>
</dbReference>
<protein>
    <submittedName>
        <fullName evidence="2">RNA-binding Zn ribbon-like protein</fullName>
    </submittedName>
</protein>
<dbReference type="Pfam" id="PF11706">
    <property type="entry name" value="zf-CGNR"/>
    <property type="match status" value="1"/>
</dbReference>
<evidence type="ECO:0000313" key="3">
    <source>
        <dbReference type="Proteomes" id="UP000590225"/>
    </source>
</evidence>